<dbReference type="SUPFAM" id="SSF51215">
    <property type="entry name" value="Regulatory protein AraC"/>
    <property type="match status" value="1"/>
</dbReference>
<dbReference type="GO" id="GO:0003700">
    <property type="term" value="F:DNA-binding transcription factor activity"/>
    <property type="evidence" value="ECO:0007669"/>
    <property type="project" value="InterPro"/>
</dbReference>
<keyword evidence="2" id="KW-0238">DNA-binding</keyword>
<dbReference type="RefSeq" id="WP_052332870.1">
    <property type="nucleotide sequence ID" value="NZ_BIMM01000009.1"/>
</dbReference>
<dbReference type="GO" id="GO:0043565">
    <property type="term" value="F:sequence-specific DNA binding"/>
    <property type="evidence" value="ECO:0007669"/>
    <property type="project" value="InterPro"/>
</dbReference>
<dbReference type="Gene3D" id="1.10.10.60">
    <property type="entry name" value="Homeodomain-like"/>
    <property type="match status" value="1"/>
</dbReference>
<dbReference type="PROSITE" id="PS01124">
    <property type="entry name" value="HTH_ARAC_FAMILY_2"/>
    <property type="match status" value="1"/>
</dbReference>
<keyword evidence="1" id="KW-0805">Transcription regulation</keyword>
<dbReference type="InterPro" id="IPR018060">
    <property type="entry name" value="HTH_AraC"/>
</dbReference>
<gene>
    <name evidence="5" type="ORF">B8V81_0859</name>
</gene>
<dbReference type="Proteomes" id="UP000234789">
    <property type="component" value="Unassembled WGS sequence"/>
</dbReference>
<sequence length="266" mass="29941">MRESIPGLVAGHFRRGDDYSVRRPEGADSWLLAYTLGGRGYFRTPAEQSSCSEGDLILLRKDVAHEYGTAKGEQWHFMWCHFARLPHTGLLPEKELLNVPLSGTFRRRALRSFRLLLQDARERGAYGLLRCENHLGALLLLAASQLGDRVDPRVAAVLRVLASRMEEELRIEDLARIAALSPSRLSHLFKEQTGRTILETLAEMRLEQAALLLAHAGRLPSEAAAEVGFRSYNHFAALFRRRFGVSPSAYRTDSARLSEGDFQRLT</sequence>
<dbReference type="InterPro" id="IPR003313">
    <property type="entry name" value="AraC-bd"/>
</dbReference>
<proteinExistence type="predicted"/>
<reference evidence="5 6" key="1">
    <citation type="submission" date="2017-05" db="EMBL/GenBank/DDBJ databases">
        <title>Functional genome analysis of Paenibacillus pasadenensis strain R16: insights on endophytic life style and antifungal activity.</title>
        <authorList>
            <person name="Passera A."/>
            <person name="Marcolungo L."/>
            <person name="Casati P."/>
            <person name="Brasca M."/>
            <person name="Quaglino F."/>
            <person name="Delledonne M."/>
        </authorList>
    </citation>
    <scope>NUCLEOTIDE SEQUENCE [LARGE SCALE GENOMIC DNA]</scope>
    <source>
        <strain evidence="5 6">R16</strain>
    </source>
</reference>
<dbReference type="Pfam" id="PF12833">
    <property type="entry name" value="HTH_18"/>
    <property type="match status" value="1"/>
</dbReference>
<organism evidence="5 6">
    <name type="scientific">Paenibacillus pasadenensis</name>
    <dbReference type="NCBI Taxonomy" id="217090"/>
    <lineage>
        <taxon>Bacteria</taxon>
        <taxon>Bacillati</taxon>
        <taxon>Bacillota</taxon>
        <taxon>Bacilli</taxon>
        <taxon>Bacillales</taxon>
        <taxon>Paenibacillaceae</taxon>
        <taxon>Paenibacillus</taxon>
    </lineage>
</organism>
<evidence type="ECO:0000256" key="1">
    <source>
        <dbReference type="ARBA" id="ARBA00023015"/>
    </source>
</evidence>
<dbReference type="AlphaFoldDB" id="A0A2N5N8I5"/>
<name>A0A2N5N8I5_9BACL</name>
<dbReference type="Pfam" id="PF02311">
    <property type="entry name" value="AraC_binding"/>
    <property type="match status" value="1"/>
</dbReference>
<dbReference type="InterPro" id="IPR037923">
    <property type="entry name" value="HTH-like"/>
</dbReference>
<dbReference type="InterPro" id="IPR020449">
    <property type="entry name" value="Tscrpt_reg_AraC-type_HTH"/>
</dbReference>
<evidence type="ECO:0000259" key="4">
    <source>
        <dbReference type="PROSITE" id="PS01124"/>
    </source>
</evidence>
<dbReference type="EMBL" id="NFEZ01000003">
    <property type="protein sequence ID" value="PLT46635.1"/>
    <property type="molecule type" value="Genomic_DNA"/>
</dbReference>
<evidence type="ECO:0000256" key="2">
    <source>
        <dbReference type="ARBA" id="ARBA00023125"/>
    </source>
</evidence>
<dbReference type="InterPro" id="IPR050204">
    <property type="entry name" value="AraC_XylS_family_regulators"/>
</dbReference>
<comment type="caution">
    <text evidence="5">The sequence shown here is derived from an EMBL/GenBank/DDBJ whole genome shotgun (WGS) entry which is preliminary data.</text>
</comment>
<dbReference type="InterPro" id="IPR009057">
    <property type="entry name" value="Homeodomain-like_sf"/>
</dbReference>
<keyword evidence="6" id="KW-1185">Reference proteome</keyword>
<dbReference type="PANTHER" id="PTHR46796">
    <property type="entry name" value="HTH-TYPE TRANSCRIPTIONAL ACTIVATOR RHAS-RELATED"/>
    <property type="match status" value="1"/>
</dbReference>
<dbReference type="PANTHER" id="PTHR46796:SF7">
    <property type="entry name" value="ARAC FAMILY TRANSCRIPTIONAL REGULATOR"/>
    <property type="match status" value="1"/>
</dbReference>
<protein>
    <submittedName>
        <fullName evidence="5">Transcriptional regulator, AraC family</fullName>
    </submittedName>
</protein>
<accession>A0A2N5N8I5</accession>
<evidence type="ECO:0000313" key="5">
    <source>
        <dbReference type="EMBL" id="PLT46635.1"/>
    </source>
</evidence>
<dbReference type="Gene3D" id="2.60.120.280">
    <property type="entry name" value="Regulatory protein AraC"/>
    <property type="match status" value="1"/>
</dbReference>
<feature type="domain" description="HTH araC/xylS-type" evidence="4">
    <location>
        <begin position="155"/>
        <end position="253"/>
    </location>
</feature>
<dbReference type="OrthoDB" id="9803764at2"/>
<dbReference type="SUPFAM" id="SSF46689">
    <property type="entry name" value="Homeodomain-like"/>
    <property type="match status" value="2"/>
</dbReference>
<evidence type="ECO:0000313" key="6">
    <source>
        <dbReference type="Proteomes" id="UP000234789"/>
    </source>
</evidence>
<keyword evidence="3" id="KW-0804">Transcription</keyword>
<dbReference type="PRINTS" id="PR00032">
    <property type="entry name" value="HTHARAC"/>
</dbReference>
<evidence type="ECO:0000256" key="3">
    <source>
        <dbReference type="ARBA" id="ARBA00023163"/>
    </source>
</evidence>
<dbReference type="SMART" id="SM00342">
    <property type="entry name" value="HTH_ARAC"/>
    <property type="match status" value="1"/>
</dbReference>